<reference evidence="2" key="1">
    <citation type="submission" date="2023-04" db="EMBL/GenBank/DDBJ databases">
        <title>Candida boidinii NBRC 10035.</title>
        <authorList>
            <person name="Ichikawa N."/>
            <person name="Sato H."/>
            <person name="Tonouchi N."/>
        </authorList>
    </citation>
    <scope>NUCLEOTIDE SEQUENCE</scope>
    <source>
        <strain evidence="2">NBRC 10035</strain>
    </source>
</reference>
<proteinExistence type="predicted"/>
<protein>
    <submittedName>
        <fullName evidence="2">Unnamed protein product</fullName>
    </submittedName>
</protein>
<feature type="compositionally biased region" description="Polar residues" evidence="1">
    <location>
        <begin position="91"/>
        <end position="108"/>
    </location>
</feature>
<feature type="region of interest" description="Disordered" evidence="1">
    <location>
        <begin position="1"/>
        <end position="21"/>
    </location>
</feature>
<sequence length="108" mass="12118">MKKFSDKFYEEEEISNDKGTEIDMSAFKKEIEDIDENVKDYGDGRSAFAESQIAPQENSQQIENSNNDIESKDTTTATITEDVSENDPTESQESQQDPQVAPTSIEAN</sequence>
<evidence type="ECO:0000313" key="3">
    <source>
        <dbReference type="Proteomes" id="UP001165120"/>
    </source>
</evidence>
<organism evidence="2 3">
    <name type="scientific">Candida boidinii</name>
    <name type="common">Yeast</name>
    <dbReference type="NCBI Taxonomy" id="5477"/>
    <lineage>
        <taxon>Eukaryota</taxon>
        <taxon>Fungi</taxon>
        <taxon>Dikarya</taxon>
        <taxon>Ascomycota</taxon>
        <taxon>Saccharomycotina</taxon>
        <taxon>Pichiomycetes</taxon>
        <taxon>Pichiales</taxon>
        <taxon>Pichiaceae</taxon>
        <taxon>Ogataea</taxon>
        <taxon>Ogataea/Candida clade</taxon>
    </lineage>
</organism>
<accession>A0A9W6T476</accession>
<feature type="region of interest" description="Disordered" evidence="1">
    <location>
        <begin position="52"/>
        <end position="108"/>
    </location>
</feature>
<evidence type="ECO:0000256" key="1">
    <source>
        <dbReference type="SAM" id="MobiDB-lite"/>
    </source>
</evidence>
<gene>
    <name evidence="2" type="ORF">Cboi02_000432500</name>
</gene>
<evidence type="ECO:0000313" key="2">
    <source>
        <dbReference type="EMBL" id="GME74192.1"/>
    </source>
</evidence>
<dbReference type="EMBL" id="BSXN01001711">
    <property type="protein sequence ID" value="GME74192.1"/>
    <property type="molecule type" value="Genomic_DNA"/>
</dbReference>
<name>A0A9W6T476_CANBO</name>
<keyword evidence="3" id="KW-1185">Reference proteome</keyword>
<comment type="caution">
    <text evidence="2">The sequence shown here is derived from an EMBL/GenBank/DDBJ whole genome shotgun (WGS) entry which is preliminary data.</text>
</comment>
<feature type="compositionally biased region" description="Low complexity" evidence="1">
    <location>
        <begin position="56"/>
        <end position="67"/>
    </location>
</feature>
<dbReference type="Proteomes" id="UP001165120">
    <property type="component" value="Unassembled WGS sequence"/>
</dbReference>
<dbReference type="AlphaFoldDB" id="A0A9W6T476"/>